<feature type="non-terminal residue" evidence="1">
    <location>
        <position position="47"/>
    </location>
</feature>
<reference evidence="1" key="2">
    <citation type="submission" date="2004-02" db="EMBL/GenBank/DDBJ databases">
        <authorList>
            <consortium name="Genoscope"/>
            <consortium name="Whitehead Institute Centre for Genome Research"/>
        </authorList>
    </citation>
    <scope>NUCLEOTIDE SEQUENCE</scope>
</reference>
<protein>
    <submittedName>
        <fullName evidence="1">(spotted green pufferfish) hypothetical protein</fullName>
    </submittedName>
</protein>
<proteinExistence type="predicted"/>
<organism evidence="1">
    <name type="scientific">Tetraodon nigroviridis</name>
    <name type="common">Spotted green pufferfish</name>
    <name type="synonym">Chelonodon nigroviridis</name>
    <dbReference type="NCBI Taxonomy" id="99883"/>
    <lineage>
        <taxon>Eukaryota</taxon>
        <taxon>Metazoa</taxon>
        <taxon>Chordata</taxon>
        <taxon>Craniata</taxon>
        <taxon>Vertebrata</taxon>
        <taxon>Euteleostomi</taxon>
        <taxon>Actinopterygii</taxon>
        <taxon>Neopterygii</taxon>
        <taxon>Teleostei</taxon>
        <taxon>Neoteleostei</taxon>
        <taxon>Acanthomorphata</taxon>
        <taxon>Eupercaria</taxon>
        <taxon>Tetraodontiformes</taxon>
        <taxon>Tetradontoidea</taxon>
        <taxon>Tetraodontidae</taxon>
        <taxon>Tetraodon</taxon>
    </lineage>
</organism>
<sequence length="47" mass="5410">VPDCAQGGLYKPVPVPPLHWLLLVCAGRHRTTHTWDLHQVRTAQVRW</sequence>
<evidence type="ECO:0000313" key="1">
    <source>
        <dbReference type="EMBL" id="CAG14788.1"/>
    </source>
</evidence>
<comment type="caution">
    <text evidence="1">The sequence shown here is derived from an EMBL/GenBank/DDBJ whole genome shotgun (WGS) entry which is preliminary data.</text>
</comment>
<reference evidence="1" key="1">
    <citation type="journal article" date="2004" name="Nature">
        <title>Genome duplication in the teleost fish Tetraodon nigroviridis reveals the early vertebrate proto-karyotype.</title>
        <authorList>
            <person name="Jaillon O."/>
            <person name="Aury J.-M."/>
            <person name="Brunet F."/>
            <person name="Petit J.-L."/>
            <person name="Stange-Thomann N."/>
            <person name="Mauceli E."/>
            <person name="Bouneau L."/>
            <person name="Fischer C."/>
            <person name="Ozouf-Costaz C."/>
            <person name="Bernot A."/>
            <person name="Nicaud S."/>
            <person name="Jaffe D."/>
            <person name="Fisher S."/>
            <person name="Lutfalla G."/>
            <person name="Dossat C."/>
            <person name="Segurens B."/>
            <person name="Dasilva C."/>
            <person name="Salanoubat M."/>
            <person name="Levy M."/>
            <person name="Boudet N."/>
            <person name="Castellano S."/>
            <person name="Anthouard V."/>
            <person name="Jubin C."/>
            <person name="Castelli V."/>
            <person name="Katinka M."/>
            <person name="Vacherie B."/>
            <person name="Biemont C."/>
            <person name="Skalli Z."/>
            <person name="Cattolico L."/>
            <person name="Poulain J."/>
            <person name="De Berardinis V."/>
            <person name="Cruaud C."/>
            <person name="Duprat S."/>
            <person name="Brottier P."/>
            <person name="Coutanceau J.-P."/>
            <person name="Gouzy J."/>
            <person name="Parra G."/>
            <person name="Lardier G."/>
            <person name="Chapple C."/>
            <person name="McKernan K.J."/>
            <person name="McEwan P."/>
            <person name="Bosak S."/>
            <person name="Kellis M."/>
            <person name="Volff J.-N."/>
            <person name="Guigo R."/>
            <person name="Zody M.C."/>
            <person name="Mesirov J."/>
            <person name="Lindblad-Toh K."/>
            <person name="Birren B."/>
            <person name="Nusbaum C."/>
            <person name="Kahn D."/>
            <person name="Robinson-Rechavi M."/>
            <person name="Laudet V."/>
            <person name="Schachter V."/>
            <person name="Quetier F."/>
            <person name="Saurin W."/>
            <person name="Scarpelli C."/>
            <person name="Wincker P."/>
            <person name="Lander E.S."/>
            <person name="Weissenbach J."/>
            <person name="Roest Crollius H."/>
        </authorList>
    </citation>
    <scope>NUCLEOTIDE SEQUENCE [LARGE SCALE GENOMIC DNA]</scope>
</reference>
<dbReference type="AlphaFoldDB" id="Q4R9Z5"/>
<gene>
    <name evidence="1" type="ORF">GSTENG00037188001</name>
</gene>
<dbReference type="KEGG" id="tng:GSTEN00037188G001"/>
<name>Q4R9Z5_TETNG</name>
<dbReference type="EMBL" id="CAAE01024801">
    <property type="protein sequence ID" value="CAG14788.1"/>
    <property type="molecule type" value="Genomic_DNA"/>
</dbReference>
<accession>Q4R9Z5</accession>